<accession>A0A4S4C236</accession>
<sequence>MASKRDQAADTWVNDHLDLYNYAVRIGDSDWQDELLGALSQREEPIRLLSNHLALQELWSRFDSVNRRMLEIYDRIRADRNAIHRQTLQRTVLELKQQRVSISRQIRELIR</sequence>
<organism evidence="1 2">
    <name type="scientific">Cohnella fermenti</name>
    <dbReference type="NCBI Taxonomy" id="2565925"/>
    <lineage>
        <taxon>Bacteria</taxon>
        <taxon>Bacillati</taxon>
        <taxon>Bacillota</taxon>
        <taxon>Bacilli</taxon>
        <taxon>Bacillales</taxon>
        <taxon>Paenibacillaceae</taxon>
        <taxon>Cohnella</taxon>
    </lineage>
</organism>
<dbReference type="OrthoDB" id="2988996at2"/>
<dbReference type="EMBL" id="SSOB01000008">
    <property type="protein sequence ID" value="THF81734.1"/>
    <property type="molecule type" value="Genomic_DNA"/>
</dbReference>
<name>A0A4S4C236_9BACL</name>
<dbReference type="RefSeq" id="WP_136369330.1">
    <property type="nucleotide sequence ID" value="NZ_SSOB01000008.1"/>
</dbReference>
<keyword evidence="2" id="KW-1185">Reference proteome</keyword>
<evidence type="ECO:0000313" key="2">
    <source>
        <dbReference type="Proteomes" id="UP000310636"/>
    </source>
</evidence>
<dbReference type="Proteomes" id="UP000310636">
    <property type="component" value="Unassembled WGS sequence"/>
</dbReference>
<comment type="caution">
    <text evidence="1">The sequence shown here is derived from an EMBL/GenBank/DDBJ whole genome shotgun (WGS) entry which is preliminary data.</text>
</comment>
<evidence type="ECO:0000313" key="1">
    <source>
        <dbReference type="EMBL" id="THF81734.1"/>
    </source>
</evidence>
<reference evidence="1 2" key="1">
    <citation type="submission" date="2019-04" db="EMBL/GenBank/DDBJ databases">
        <title>Cohnella sp. nov. isolated from preserved vegetables.</title>
        <authorList>
            <person name="Lin S.-Y."/>
            <person name="Hung M.-H."/>
            <person name="Young C.-C."/>
        </authorList>
    </citation>
    <scope>NUCLEOTIDE SEQUENCE [LARGE SCALE GENOMIC DNA]</scope>
    <source>
        <strain evidence="1 2">CC-MHH1044</strain>
    </source>
</reference>
<proteinExistence type="predicted"/>
<protein>
    <submittedName>
        <fullName evidence="1">Uncharacterized protein</fullName>
    </submittedName>
</protein>
<gene>
    <name evidence="1" type="ORF">E6C55_08395</name>
</gene>
<dbReference type="AlphaFoldDB" id="A0A4S4C236"/>